<reference evidence="14" key="1">
    <citation type="submission" date="2007-04" db="EMBL/GenBank/DDBJ databases">
        <title>Annotation of Pediculus humanus corporis strain USDA.</title>
        <authorList>
            <person name="Kirkness E."/>
            <person name="Hannick L."/>
            <person name="Hass B."/>
            <person name="Bruggner R."/>
            <person name="Lawson D."/>
            <person name="Bidwell S."/>
            <person name="Joardar V."/>
            <person name="Caler E."/>
            <person name="Walenz B."/>
            <person name="Inman J."/>
            <person name="Schobel S."/>
            <person name="Galinsky K."/>
            <person name="Amedeo P."/>
            <person name="Strausberg R."/>
        </authorList>
    </citation>
    <scope>NUCLEOTIDE SEQUENCE</scope>
    <source>
        <strain evidence="14">USDA</strain>
    </source>
</reference>
<dbReference type="Gene3D" id="1.20.5.1430">
    <property type="match status" value="1"/>
</dbReference>
<keyword evidence="5 9" id="KW-0493">Microtubule</keyword>
<organism>
    <name type="scientific">Pediculus humanus subsp. corporis</name>
    <name type="common">Body louse</name>
    <dbReference type="NCBI Taxonomy" id="121224"/>
    <lineage>
        <taxon>Eukaryota</taxon>
        <taxon>Metazoa</taxon>
        <taxon>Ecdysozoa</taxon>
        <taxon>Arthropoda</taxon>
        <taxon>Hexapoda</taxon>
        <taxon>Insecta</taxon>
        <taxon>Pterygota</taxon>
        <taxon>Neoptera</taxon>
        <taxon>Paraneoptera</taxon>
        <taxon>Psocodea</taxon>
        <taxon>Troctomorpha</taxon>
        <taxon>Phthiraptera</taxon>
        <taxon>Anoplura</taxon>
        <taxon>Pediculidae</taxon>
        <taxon>Pediculus</taxon>
    </lineage>
</organism>
<evidence type="ECO:0000256" key="2">
    <source>
        <dbReference type="ARBA" id="ARBA00010729"/>
    </source>
</evidence>
<dbReference type="AlphaFoldDB" id="E0VWC6"/>
<gene>
    <name evidence="15" type="primary">8239417</name>
    <name evidence="14" type="ORF">Phum_PHUM477840</name>
</gene>
<comment type="subcellular location">
    <subcellularLocation>
        <location evidence="1">Cytoplasm</location>
        <location evidence="1">Cytoskeleton</location>
    </subcellularLocation>
</comment>
<feature type="domain" description="Calponin-homology (CH)" evidence="12">
    <location>
        <begin position="14"/>
        <end position="116"/>
    </location>
</feature>
<dbReference type="FunCoup" id="E0VWC6">
    <property type="interactions" value="1159"/>
</dbReference>
<proteinExistence type="inferred from homology"/>
<dbReference type="OrthoDB" id="2119228at2759"/>
<evidence type="ECO:0000256" key="6">
    <source>
        <dbReference type="ARBA" id="ARBA00022776"/>
    </source>
</evidence>
<dbReference type="InterPro" id="IPR027328">
    <property type="entry name" value="MAPRE"/>
</dbReference>
<dbReference type="GeneID" id="8239417"/>
<evidence type="ECO:0000313" key="14">
    <source>
        <dbReference type="EMBL" id="EEB17682.1"/>
    </source>
</evidence>
<dbReference type="InterPro" id="IPR036133">
    <property type="entry name" value="EB1_C_sf"/>
</dbReference>
<evidence type="ECO:0000256" key="4">
    <source>
        <dbReference type="ARBA" id="ARBA00022618"/>
    </source>
</evidence>
<feature type="region of interest" description="Disordered" evidence="11">
    <location>
        <begin position="358"/>
        <end position="377"/>
    </location>
</feature>
<dbReference type="SUPFAM" id="SSF47576">
    <property type="entry name" value="Calponin-homology domain, CH-domain"/>
    <property type="match status" value="2"/>
</dbReference>
<evidence type="ECO:0000256" key="1">
    <source>
        <dbReference type="ARBA" id="ARBA00004245"/>
    </source>
</evidence>
<name>E0VWC6_PEDHC</name>
<dbReference type="RefSeq" id="XP_002430420.1">
    <property type="nucleotide sequence ID" value="XM_002430375.1"/>
</dbReference>
<dbReference type="GO" id="GO:0051301">
    <property type="term" value="P:cell division"/>
    <property type="evidence" value="ECO:0007669"/>
    <property type="project" value="UniProtKB-KW"/>
</dbReference>
<evidence type="ECO:0000256" key="3">
    <source>
        <dbReference type="ARBA" id="ARBA00022490"/>
    </source>
</evidence>
<dbReference type="eggNOG" id="KOG3000">
    <property type="taxonomic scope" value="Eukaryota"/>
</dbReference>
<dbReference type="STRING" id="121224.E0VWC6"/>
<evidence type="ECO:0000313" key="15">
    <source>
        <dbReference type="EnsemblMetazoa" id="PHUM477840-PA"/>
    </source>
</evidence>
<keyword evidence="4" id="KW-0132">Cell division</keyword>
<keyword evidence="10" id="KW-0175">Coiled coil</keyword>
<dbReference type="SUPFAM" id="SSF140612">
    <property type="entry name" value="EB1 dimerisation domain-like"/>
    <property type="match status" value="1"/>
</dbReference>
<keyword evidence="8" id="KW-0131">Cell cycle</keyword>
<evidence type="ECO:0008006" key="17">
    <source>
        <dbReference type="Google" id="ProtNLM"/>
    </source>
</evidence>
<protein>
    <recommendedName>
        <fullName evidence="17">Microtubule-associated protein RP/EB family member 1</fullName>
    </recommendedName>
</protein>
<dbReference type="CTD" id="8239417"/>
<comment type="similarity">
    <text evidence="2">Belongs to the MAPRE family.</text>
</comment>
<evidence type="ECO:0000313" key="16">
    <source>
        <dbReference type="Proteomes" id="UP000009046"/>
    </source>
</evidence>
<feature type="domain" description="EB1 C-terminal" evidence="13">
    <location>
        <begin position="288"/>
        <end position="360"/>
    </location>
</feature>
<keyword evidence="3" id="KW-0963">Cytoplasm</keyword>
<dbReference type="EMBL" id="AAZO01005788">
    <property type="status" value="NOT_ANNOTATED_CDS"/>
    <property type="molecule type" value="Genomic_DNA"/>
</dbReference>
<evidence type="ECO:0000256" key="9">
    <source>
        <dbReference type="PROSITE-ProRule" id="PRU00576"/>
    </source>
</evidence>
<dbReference type="FunFam" id="1.20.5.1430:FF:000005">
    <property type="entry name" value="Eb1, isoform E"/>
    <property type="match status" value="1"/>
</dbReference>
<feature type="coiled-coil region" evidence="10">
    <location>
        <begin position="296"/>
        <end position="323"/>
    </location>
</feature>
<dbReference type="KEGG" id="phu:Phum_PHUM477840"/>
<dbReference type="GO" id="GO:0008017">
    <property type="term" value="F:microtubule binding"/>
    <property type="evidence" value="ECO:0007669"/>
    <property type="project" value="InterPro"/>
</dbReference>
<keyword evidence="6" id="KW-0498">Mitosis</keyword>
<evidence type="ECO:0000259" key="12">
    <source>
        <dbReference type="PROSITE" id="PS50021"/>
    </source>
</evidence>
<feature type="region of interest" description="Disordered" evidence="11">
    <location>
        <begin position="140"/>
        <end position="162"/>
    </location>
</feature>
<accession>E0VWC6</accession>
<reference evidence="14" key="2">
    <citation type="submission" date="2007-04" db="EMBL/GenBank/DDBJ databases">
        <title>The genome of the human body louse.</title>
        <authorList>
            <consortium name="The Human Body Louse Genome Consortium"/>
            <person name="Kirkness E."/>
            <person name="Walenz B."/>
            <person name="Hass B."/>
            <person name="Bruggner R."/>
            <person name="Strausberg R."/>
        </authorList>
    </citation>
    <scope>NUCLEOTIDE SEQUENCE</scope>
    <source>
        <strain evidence="14">USDA</strain>
    </source>
</reference>
<dbReference type="Proteomes" id="UP000009046">
    <property type="component" value="Unassembled WGS sequence"/>
</dbReference>
<evidence type="ECO:0000256" key="5">
    <source>
        <dbReference type="ARBA" id="ARBA00022701"/>
    </source>
</evidence>
<dbReference type="PROSITE" id="PS51230">
    <property type="entry name" value="EB1_C"/>
    <property type="match status" value="1"/>
</dbReference>
<dbReference type="EMBL" id="DS235818">
    <property type="protein sequence ID" value="EEB17682.1"/>
    <property type="molecule type" value="Genomic_DNA"/>
</dbReference>
<dbReference type="EnsemblMetazoa" id="PHUM477840-RA">
    <property type="protein sequence ID" value="PHUM477840-PA"/>
    <property type="gene ID" value="PHUM477840"/>
</dbReference>
<dbReference type="VEuPathDB" id="VectorBase:PHUM477840"/>
<dbReference type="HOGENOM" id="CLU_041744_1_1_1"/>
<dbReference type="GO" id="GO:0005874">
    <property type="term" value="C:microtubule"/>
    <property type="evidence" value="ECO:0007669"/>
    <property type="project" value="UniProtKB-KW"/>
</dbReference>
<keyword evidence="7" id="KW-0206">Cytoskeleton</keyword>
<dbReference type="InterPro" id="IPR036872">
    <property type="entry name" value="CH_dom_sf"/>
</dbReference>
<dbReference type="InterPro" id="IPR004953">
    <property type="entry name" value="EB1_C"/>
</dbReference>
<evidence type="ECO:0000256" key="10">
    <source>
        <dbReference type="SAM" id="Coils"/>
    </source>
</evidence>
<dbReference type="Pfam" id="PF03271">
    <property type="entry name" value="EB1"/>
    <property type="match status" value="1"/>
</dbReference>
<dbReference type="FunFam" id="1.10.418.10:FF:000007">
    <property type="entry name" value="Microtubule-associated protein, RP/EB family, member 2"/>
    <property type="match status" value="1"/>
</dbReference>
<keyword evidence="16" id="KW-1185">Reference proteome</keyword>
<sequence length="377" mass="42939">MAVNVYSTSVTSENLSRHDMLSWVNDCLASSFSKIEELCTGAAYCQFMDMLFPGSIMLKKVKFKTNLEHEYIQNFKLLQGAFKKMNVEKLIPVDKLIRGRFQDNFEFLQWFKKFFDANYDGRDYDAYEARGEIALGGVDNKNTGNVGSRKASQGRPSQQMRQPVGYHKFNRRSEKAVLFSVLLIVPIDKLVKGKFQDNFEFLQWFKKFFDANYIGTAYDALAMRNGEPIGCGGTATKTTVTKTIKQYNTQTKPVGKPIIIIMIIVFLASAVKPQANNRSIFPKSQLPTQRGDTGRIDELNAQVAELRIAVEGLEKERDFYFNKLRDIEVMCQDEDDVDSKTPIINKILEVLYATEEGFAPPDEIEEDQLSAGDDKEY</sequence>
<evidence type="ECO:0000256" key="11">
    <source>
        <dbReference type="SAM" id="MobiDB-lite"/>
    </source>
</evidence>
<dbReference type="PROSITE" id="PS50021">
    <property type="entry name" value="CH"/>
    <property type="match status" value="1"/>
</dbReference>
<feature type="compositionally biased region" description="Polar residues" evidence="11">
    <location>
        <begin position="140"/>
        <end position="161"/>
    </location>
</feature>
<dbReference type="Pfam" id="PF00307">
    <property type="entry name" value="CH"/>
    <property type="match status" value="1"/>
</dbReference>
<evidence type="ECO:0000256" key="8">
    <source>
        <dbReference type="ARBA" id="ARBA00023306"/>
    </source>
</evidence>
<reference evidence="15" key="3">
    <citation type="submission" date="2020-05" db="UniProtKB">
        <authorList>
            <consortium name="EnsemblMetazoa"/>
        </authorList>
    </citation>
    <scope>IDENTIFICATION</scope>
    <source>
        <strain evidence="15">USDA</strain>
    </source>
</reference>
<dbReference type="Gene3D" id="1.10.418.10">
    <property type="entry name" value="Calponin-like domain"/>
    <property type="match status" value="2"/>
</dbReference>
<evidence type="ECO:0000259" key="13">
    <source>
        <dbReference type="PROSITE" id="PS51230"/>
    </source>
</evidence>
<dbReference type="InParanoid" id="E0VWC6"/>
<dbReference type="InterPro" id="IPR001715">
    <property type="entry name" value="CH_dom"/>
</dbReference>
<evidence type="ECO:0000256" key="7">
    <source>
        <dbReference type="ARBA" id="ARBA00023212"/>
    </source>
</evidence>
<dbReference type="PANTHER" id="PTHR10623">
    <property type="entry name" value="MICROTUBULE-ASSOCIATED PROTEIN RP/EB FAMILY MEMBER"/>
    <property type="match status" value="1"/>
</dbReference>
<dbReference type="OMA" id="TVLEHEY"/>